<dbReference type="HOGENOM" id="CLU_058393_1_0_9"/>
<comment type="function">
    <text evidence="1">Ferredoxins are iron-sulfur proteins that transfer electrons in a wide variety of metabolic reactions.</text>
</comment>
<proteinExistence type="predicted"/>
<evidence type="ECO:0000256" key="6">
    <source>
        <dbReference type="ARBA" id="ARBA00023014"/>
    </source>
</evidence>
<dbReference type="EMBL" id="LM995447">
    <property type="protein sequence ID" value="CDZ24485.1"/>
    <property type="molecule type" value="Genomic_DNA"/>
</dbReference>
<dbReference type="InterPro" id="IPR017900">
    <property type="entry name" value="4Fe4S_Fe_S_CS"/>
</dbReference>
<dbReference type="Pfam" id="PF13237">
    <property type="entry name" value="Fer4_10"/>
    <property type="match status" value="1"/>
</dbReference>
<keyword evidence="5" id="KW-0408">Iron</keyword>
<dbReference type="GO" id="GO:0046872">
    <property type="term" value="F:metal ion binding"/>
    <property type="evidence" value="ECO:0007669"/>
    <property type="project" value="UniProtKB-KW"/>
</dbReference>
<dbReference type="STRING" id="29343.CCDG5_1371"/>
<evidence type="ECO:0000313" key="9">
    <source>
        <dbReference type="Proteomes" id="UP000032431"/>
    </source>
</evidence>
<dbReference type="InterPro" id="IPR007160">
    <property type="entry name" value="DUF362"/>
</dbReference>
<dbReference type="PATRIC" id="fig|29343.3.peg.1444"/>
<dbReference type="PROSITE" id="PS51379">
    <property type="entry name" value="4FE4S_FER_2"/>
    <property type="match status" value="2"/>
</dbReference>
<gene>
    <name evidence="8" type="ORF">CCDG5_1371</name>
</gene>
<sequence length="377" mass="40818">MDRVSAVRCETYDIDKLDKIIENQFQEFEKEKPLIKAGDKVVIKPNLIMRSRPENAATTHPELIAAIIRAVKRRGGNPIIAESPGGPYTKQYLHSIYNGTGIAAVAEREGAELNFDTGSVEVPTNGGKKVNTFEIINPIANADVVISAAKLKTHAQMTYSGAVKNLFGSIPGLKKPEFHYRFQNVPDFAAMLVDLCETIKPAISFIDGIVGMEGNGPTGGTPKKLGVIFAGTNPYAVDLVATAAIGFKAGDIPVLADAISRGLCPQDITGVELCGDGADAFGKFKVPDSVSLDFLAGFPEFIRKPLNKLCTPKPVIVKKKCIGCGKCAESCPQHTIEIKDRKAVIDYSKCIKCFCCHEMCPKQAINIKRFRLFGKRG</sequence>
<dbReference type="PROSITE" id="PS00198">
    <property type="entry name" value="4FE4S_FER_1"/>
    <property type="match status" value="1"/>
</dbReference>
<reference evidence="9" key="1">
    <citation type="submission" date="2014-07" db="EMBL/GenBank/DDBJ databases">
        <authorList>
            <person name="Wibberg D."/>
        </authorList>
    </citation>
    <scope>NUCLEOTIDE SEQUENCE [LARGE SCALE GENOMIC DNA]</scope>
    <source>
        <strain evidence="9">DG5</strain>
    </source>
</reference>
<keyword evidence="6" id="KW-0411">Iron-sulfur</keyword>
<name>A0A078KTJ6_9FIRM</name>
<dbReference type="SUPFAM" id="SSF54862">
    <property type="entry name" value="4Fe-4S ferredoxins"/>
    <property type="match status" value="1"/>
</dbReference>
<dbReference type="OrthoDB" id="9807879at2"/>
<evidence type="ECO:0000259" key="7">
    <source>
        <dbReference type="PROSITE" id="PS51379"/>
    </source>
</evidence>
<evidence type="ECO:0000256" key="2">
    <source>
        <dbReference type="ARBA" id="ARBA00013529"/>
    </source>
</evidence>
<protein>
    <recommendedName>
        <fullName evidence="2">Ferredoxin</fullName>
    </recommendedName>
</protein>
<dbReference type="InterPro" id="IPR050157">
    <property type="entry name" value="PSI_iron-sulfur_center"/>
</dbReference>
<dbReference type="Proteomes" id="UP000032431">
    <property type="component" value="Chromosome I"/>
</dbReference>
<dbReference type="Gene3D" id="3.30.70.20">
    <property type="match status" value="1"/>
</dbReference>
<dbReference type="PANTHER" id="PTHR24960">
    <property type="entry name" value="PHOTOSYSTEM I IRON-SULFUR CENTER-RELATED"/>
    <property type="match status" value="1"/>
</dbReference>
<keyword evidence="4" id="KW-0479">Metal-binding</keyword>
<dbReference type="GO" id="GO:0051539">
    <property type="term" value="F:4 iron, 4 sulfur cluster binding"/>
    <property type="evidence" value="ECO:0007669"/>
    <property type="project" value="UniProtKB-KW"/>
</dbReference>
<evidence type="ECO:0000256" key="1">
    <source>
        <dbReference type="ARBA" id="ARBA00003532"/>
    </source>
</evidence>
<evidence type="ECO:0000313" key="8">
    <source>
        <dbReference type="EMBL" id="CDZ24485.1"/>
    </source>
</evidence>
<feature type="domain" description="4Fe-4S ferredoxin-type" evidence="7">
    <location>
        <begin position="312"/>
        <end position="341"/>
    </location>
</feature>
<dbReference type="Pfam" id="PF04015">
    <property type="entry name" value="DUF362"/>
    <property type="match status" value="1"/>
</dbReference>
<evidence type="ECO:0000256" key="3">
    <source>
        <dbReference type="ARBA" id="ARBA00022485"/>
    </source>
</evidence>
<evidence type="ECO:0000256" key="5">
    <source>
        <dbReference type="ARBA" id="ARBA00023004"/>
    </source>
</evidence>
<dbReference type="AlphaFoldDB" id="A0A078KTJ6"/>
<dbReference type="KEGG" id="ccel:CCDG5_1371"/>
<evidence type="ECO:0000256" key="4">
    <source>
        <dbReference type="ARBA" id="ARBA00022723"/>
    </source>
</evidence>
<keyword evidence="3" id="KW-0004">4Fe-4S</keyword>
<accession>A0A078KTJ6</accession>
<dbReference type="InterPro" id="IPR017896">
    <property type="entry name" value="4Fe4S_Fe-S-bd"/>
</dbReference>
<keyword evidence="9" id="KW-1185">Reference proteome</keyword>
<organism evidence="8 9">
    <name type="scientific">[Clostridium] cellulosi</name>
    <dbReference type="NCBI Taxonomy" id="29343"/>
    <lineage>
        <taxon>Bacteria</taxon>
        <taxon>Bacillati</taxon>
        <taxon>Bacillota</taxon>
        <taxon>Clostridia</taxon>
        <taxon>Eubacteriales</taxon>
        <taxon>Oscillospiraceae</taxon>
        <taxon>Oscillospiraceae incertae sedis</taxon>
    </lineage>
</organism>
<feature type="domain" description="4Fe-4S ferredoxin-type" evidence="7">
    <location>
        <begin position="342"/>
        <end position="370"/>
    </location>
</feature>